<accession>A0A248TF31</accession>
<evidence type="ECO:0000313" key="1">
    <source>
        <dbReference type="EMBL" id="ASV66811.1"/>
    </source>
</evidence>
<dbReference type="RefSeq" id="WP_095370386.1">
    <property type="nucleotide sequence ID" value="NZ_CP022983.1"/>
</dbReference>
<dbReference type="SUPFAM" id="SSF55486">
    <property type="entry name" value="Metalloproteases ('zincins'), catalytic domain"/>
    <property type="match status" value="1"/>
</dbReference>
<organism evidence="1 2">
    <name type="scientific">Cytobacillus kochii</name>
    <dbReference type="NCBI Taxonomy" id="859143"/>
    <lineage>
        <taxon>Bacteria</taxon>
        <taxon>Bacillati</taxon>
        <taxon>Bacillota</taxon>
        <taxon>Bacilli</taxon>
        <taxon>Bacillales</taxon>
        <taxon>Bacillaceae</taxon>
        <taxon>Cytobacillus</taxon>
    </lineage>
</organism>
<dbReference type="OrthoDB" id="2433944at2"/>
<dbReference type="Proteomes" id="UP000215137">
    <property type="component" value="Chromosome"/>
</dbReference>
<protein>
    <recommendedName>
        <fullName evidence="3">DUF2268 domain-containing protein</fullName>
    </recommendedName>
</protein>
<reference evidence="1 2" key="1">
    <citation type="submission" date="2017-08" db="EMBL/GenBank/DDBJ databases">
        <title>Complete Genome Sequence of Bacillus kochii Oregon-R-modENCODE STRAIN BDGP4, isolated from Drosophila melanogaster gut.</title>
        <authorList>
            <person name="Wan K.H."/>
            <person name="Yu C."/>
            <person name="Park S."/>
            <person name="Hammonds A.S."/>
            <person name="Booth B.W."/>
            <person name="Celniker S.E."/>
        </authorList>
    </citation>
    <scope>NUCLEOTIDE SEQUENCE [LARGE SCALE GENOMIC DNA]</scope>
    <source>
        <strain evidence="1 2">BDGP4</strain>
    </source>
</reference>
<dbReference type="KEGG" id="bko:CKF48_05445"/>
<name>A0A248TF31_9BACI</name>
<sequence length="280" mass="33706">MRIVDTVGDFVSHYQPTSEYLEQYYHQFQADYEVYFAHHCLHIETKKRAALKKHPPKLPELLPMRDLFLEHIPNILQRYEAMFNVKYTKTVRLLVGLYGSNAFVYQQYQPDVAFCLEKLPYNETYIKIIIAHEFGHVMHYLYNDIYSQDWHLVNWTHPYTWLLQEGIATTLSTLLVEARLDEHFAFEEDRKWLDFTQKNESLIAKQFLYDMKTINDSHTIYKEWFSINGGKNFKQTRLGYYLGYQIVNALLTQYDIKETFTIWKEDEFVSIMEQQLRNMT</sequence>
<keyword evidence="2" id="KW-1185">Reference proteome</keyword>
<proteinExistence type="predicted"/>
<dbReference type="EMBL" id="CP022983">
    <property type="protein sequence ID" value="ASV66811.1"/>
    <property type="molecule type" value="Genomic_DNA"/>
</dbReference>
<dbReference type="AlphaFoldDB" id="A0A248TF31"/>
<evidence type="ECO:0008006" key="3">
    <source>
        <dbReference type="Google" id="ProtNLM"/>
    </source>
</evidence>
<evidence type="ECO:0000313" key="2">
    <source>
        <dbReference type="Proteomes" id="UP000215137"/>
    </source>
</evidence>
<gene>
    <name evidence="1" type="ORF">CKF48_05445</name>
</gene>